<dbReference type="SUPFAM" id="SSF51197">
    <property type="entry name" value="Clavaminate synthase-like"/>
    <property type="match status" value="1"/>
</dbReference>
<sequence length="248" mass="27071">MHQSRLDGDLRKHGFCMLPGRVCVADVARLVHACRRSFAGDGVGVLAKSSRGHVYAARNLIGSVPEVSSIWQRDPIRSFLVTHLGGRFGLVRALFFDKPPDRTWALAWHKDTSIAVEGHAGDSAHFSRPTTKAGVPHVIASDDILGEMLTLRIHLDEVTDENGPLEVIPGSHVSNQSAGVGVEHAVKICAAAGEVLAMRPLITHASGSSSPGTRRHRRILHLEFAASERLPDGYRWHDFVRLEEGQLL</sequence>
<dbReference type="PANTHER" id="PTHR20883:SF48">
    <property type="entry name" value="ECTOINE DIOXYGENASE"/>
    <property type="match status" value="1"/>
</dbReference>
<proteinExistence type="predicted"/>
<dbReference type="Gene3D" id="2.60.120.620">
    <property type="entry name" value="q2cbj1_9rhob like domain"/>
    <property type="match status" value="1"/>
</dbReference>
<comment type="cofactor">
    <cofactor evidence="1">
        <name>Fe(2+)</name>
        <dbReference type="ChEBI" id="CHEBI:29033"/>
    </cofactor>
</comment>
<keyword evidence="3" id="KW-1185">Reference proteome</keyword>
<dbReference type="RefSeq" id="WP_289163224.1">
    <property type="nucleotide sequence ID" value="NZ_CP141221.1"/>
</dbReference>
<reference evidence="2 3" key="1">
    <citation type="submission" date="2023-06" db="EMBL/GenBank/DDBJ databases">
        <title>Roseiconus lacunae JC819 isolated from Gulf of Mannar region, Tamil Nadu.</title>
        <authorList>
            <person name="Pk S."/>
            <person name="Ch S."/>
            <person name="Ch V.R."/>
        </authorList>
    </citation>
    <scope>NUCLEOTIDE SEQUENCE [LARGE SCALE GENOMIC DNA]</scope>
    <source>
        <strain evidence="2 3">JC819</strain>
    </source>
</reference>
<keyword evidence="2" id="KW-0223">Dioxygenase</keyword>
<organism evidence="2 3">
    <name type="scientific">Roseiconus lacunae</name>
    <dbReference type="NCBI Taxonomy" id="2605694"/>
    <lineage>
        <taxon>Bacteria</taxon>
        <taxon>Pseudomonadati</taxon>
        <taxon>Planctomycetota</taxon>
        <taxon>Planctomycetia</taxon>
        <taxon>Pirellulales</taxon>
        <taxon>Pirellulaceae</taxon>
        <taxon>Roseiconus</taxon>
    </lineage>
</organism>
<evidence type="ECO:0000313" key="2">
    <source>
        <dbReference type="EMBL" id="MDM4015712.1"/>
    </source>
</evidence>
<dbReference type="Proteomes" id="UP001239462">
    <property type="component" value="Unassembled WGS sequence"/>
</dbReference>
<comment type="caution">
    <text evidence="2">The sequence shown here is derived from an EMBL/GenBank/DDBJ whole genome shotgun (WGS) entry which is preliminary data.</text>
</comment>
<dbReference type="GO" id="GO:0051213">
    <property type="term" value="F:dioxygenase activity"/>
    <property type="evidence" value="ECO:0007669"/>
    <property type="project" value="UniProtKB-KW"/>
</dbReference>
<keyword evidence="2" id="KW-0560">Oxidoreductase</keyword>
<evidence type="ECO:0000313" key="3">
    <source>
        <dbReference type="Proteomes" id="UP001239462"/>
    </source>
</evidence>
<name>A0ABT7PGU8_9BACT</name>
<accession>A0ABT7PGU8</accession>
<dbReference type="InterPro" id="IPR008775">
    <property type="entry name" value="Phytyl_CoA_dOase-like"/>
</dbReference>
<dbReference type="EMBL" id="JASZZN010000006">
    <property type="protein sequence ID" value="MDM4015712.1"/>
    <property type="molecule type" value="Genomic_DNA"/>
</dbReference>
<gene>
    <name evidence="2" type="ORF">QTN89_09745</name>
</gene>
<evidence type="ECO:0000256" key="1">
    <source>
        <dbReference type="ARBA" id="ARBA00001954"/>
    </source>
</evidence>
<dbReference type="PANTHER" id="PTHR20883">
    <property type="entry name" value="PHYTANOYL-COA DIOXYGENASE DOMAIN CONTAINING 1"/>
    <property type="match status" value="1"/>
</dbReference>
<dbReference type="Pfam" id="PF05721">
    <property type="entry name" value="PhyH"/>
    <property type="match status" value="1"/>
</dbReference>
<protein>
    <submittedName>
        <fullName evidence="2">Phytanoyl-CoA dioxygenase family protein</fullName>
    </submittedName>
</protein>